<dbReference type="GO" id="GO:0008330">
    <property type="term" value="F:protein tyrosine/threonine phosphatase activity"/>
    <property type="evidence" value="ECO:0007669"/>
    <property type="project" value="TreeGrafter"/>
</dbReference>
<evidence type="ECO:0000259" key="7">
    <source>
        <dbReference type="PROSITE" id="PS50056"/>
    </source>
</evidence>
<accession>A0A0M0J5J0</accession>
<evidence type="ECO:0000256" key="2">
    <source>
        <dbReference type="ARBA" id="ARBA00013064"/>
    </source>
</evidence>
<feature type="compositionally biased region" description="Basic and acidic residues" evidence="5">
    <location>
        <begin position="353"/>
        <end position="367"/>
    </location>
</feature>
<dbReference type="SUPFAM" id="SSF52799">
    <property type="entry name" value="(Phosphotyrosine protein) phosphatases II"/>
    <property type="match status" value="1"/>
</dbReference>
<dbReference type="GO" id="GO:0017017">
    <property type="term" value="F:MAP kinase tyrosine/serine/threonine phosphatase activity"/>
    <property type="evidence" value="ECO:0007669"/>
    <property type="project" value="TreeGrafter"/>
</dbReference>
<dbReference type="EC" id="3.1.3.48" evidence="2"/>
<evidence type="ECO:0000256" key="5">
    <source>
        <dbReference type="SAM" id="MobiDB-lite"/>
    </source>
</evidence>
<dbReference type="Proteomes" id="UP000037460">
    <property type="component" value="Unassembled WGS sequence"/>
</dbReference>
<dbReference type="PANTHER" id="PTHR10159">
    <property type="entry name" value="DUAL SPECIFICITY PROTEIN PHOSPHATASE"/>
    <property type="match status" value="1"/>
</dbReference>
<feature type="compositionally biased region" description="Gly residues" evidence="5">
    <location>
        <begin position="372"/>
        <end position="384"/>
    </location>
</feature>
<comment type="caution">
    <text evidence="8">The sequence shown here is derived from an EMBL/GenBank/DDBJ whole genome shotgun (WGS) entry which is preliminary data.</text>
</comment>
<dbReference type="GO" id="GO:0005737">
    <property type="term" value="C:cytoplasm"/>
    <property type="evidence" value="ECO:0007669"/>
    <property type="project" value="TreeGrafter"/>
</dbReference>
<keyword evidence="3" id="KW-0378">Hydrolase</keyword>
<dbReference type="GO" id="GO:0043409">
    <property type="term" value="P:negative regulation of MAPK cascade"/>
    <property type="evidence" value="ECO:0007669"/>
    <property type="project" value="TreeGrafter"/>
</dbReference>
<dbReference type="GO" id="GO:0033550">
    <property type="term" value="F:MAP kinase tyrosine phosphatase activity"/>
    <property type="evidence" value="ECO:0007669"/>
    <property type="project" value="TreeGrafter"/>
</dbReference>
<dbReference type="Gene3D" id="3.90.190.10">
    <property type="entry name" value="Protein tyrosine phosphatase superfamily"/>
    <property type="match status" value="1"/>
</dbReference>
<feature type="domain" description="Tyrosine-protein phosphatase" evidence="6">
    <location>
        <begin position="134"/>
        <end position="282"/>
    </location>
</feature>
<dbReference type="InterPro" id="IPR020422">
    <property type="entry name" value="TYR_PHOSPHATASE_DUAL_dom"/>
</dbReference>
<sequence length="384" mass="41805">MTDRPPRLVTSLELFNLLQHQSNWPSGGSPVCLDLRESGSSKQRIIRGSHRVELTSEGEVEVVGASDRSWMGRDICLIDAEPASGDHAVALALLRGGGCRELLLLSEPFSAFESAFPFMCAKQSSSKAAKRPLCPSCVLPGLLYLGDLTDAAALPRLREQLNIQHALTALAELPSSLKASVSESGVRHTWCDVRDVEEADIKAHFGTAFDIIEAARAAQTAVFVHCSRGVSRSASLCIAYLMRQEGWSAQRAREHVAAARPIIQPNEGFWRCLLEFQKELSGERTGVYVPLPKPKPIDEGDFELPPSWSAPPSLGKDASLVVSKGGEELEHGAEHKRKYSPADAKAKKRHKWLRDEKPRSKMTENERVAMGAGAGSGCFGPGFD</sequence>
<dbReference type="SMART" id="SM00195">
    <property type="entry name" value="DSPc"/>
    <property type="match status" value="1"/>
</dbReference>
<feature type="domain" description="Tyrosine specific protein phosphatases" evidence="7">
    <location>
        <begin position="203"/>
        <end position="261"/>
    </location>
</feature>
<dbReference type="EMBL" id="JWZX01003327">
    <property type="protein sequence ID" value="KOO21871.1"/>
    <property type="molecule type" value="Genomic_DNA"/>
</dbReference>
<dbReference type="InterPro" id="IPR000387">
    <property type="entry name" value="Tyr_Pase_dom"/>
</dbReference>
<dbReference type="PROSITE" id="PS50056">
    <property type="entry name" value="TYR_PHOSPHATASE_2"/>
    <property type="match status" value="1"/>
</dbReference>
<comment type="similarity">
    <text evidence="1">Belongs to the protein-tyrosine phosphatase family. Non-receptor class dual specificity subfamily.</text>
</comment>
<gene>
    <name evidence="8" type="ORF">Ctob_002086</name>
</gene>
<reference evidence="9" key="1">
    <citation type="journal article" date="2015" name="PLoS Genet.">
        <title>Genome Sequence and Transcriptome Analyses of Chrysochromulina tobin: Metabolic Tools for Enhanced Algal Fitness in the Prominent Order Prymnesiales (Haptophyceae).</title>
        <authorList>
            <person name="Hovde B.T."/>
            <person name="Deodato C.R."/>
            <person name="Hunsperger H.M."/>
            <person name="Ryken S.A."/>
            <person name="Yost W."/>
            <person name="Jha R.K."/>
            <person name="Patterson J."/>
            <person name="Monnat R.J. Jr."/>
            <person name="Barlow S.B."/>
            <person name="Starkenburg S.R."/>
            <person name="Cattolico R.A."/>
        </authorList>
    </citation>
    <scope>NUCLEOTIDE SEQUENCE</scope>
    <source>
        <strain evidence="9">CCMP291</strain>
    </source>
</reference>
<name>A0A0M0J5J0_9EUKA</name>
<keyword evidence="4" id="KW-0904">Protein phosphatase</keyword>
<dbReference type="CDD" id="cd14498">
    <property type="entry name" value="DSP"/>
    <property type="match status" value="1"/>
</dbReference>
<dbReference type="Pfam" id="PF00782">
    <property type="entry name" value="DSPc"/>
    <property type="match status" value="1"/>
</dbReference>
<dbReference type="InterPro" id="IPR016130">
    <property type="entry name" value="Tyr_Pase_AS"/>
</dbReference>
<dbReference type="InterPro" id="IPR029021">
    <property type="entry name" value="Prot-tyrosine_phosphatase-like"/>
</dbReference>
<evidence type="ECO:0000259" key="6">
    <source>
        <dbReference type="PROSITE" id="PS50054"/>
    </source>
</evidence>
<evidence type="ECO:0000256" key="3">
    <source>
        <dbReference type="ARBA" id="ARBA00022801"/>
    </source>
</evidence>
<evidence type="ECO:0000256" key="1">
    <source>
        <dbReference type="ARBA" id="ARBA00008601"/>
    </source>
</evidence>
<feature type="region of interest" description="Disordered" evidence="5">
    <location>
        <begin position="327"/>
        <end position="384"/>
    </location>
</feature>
<protein>
    <recommendedName>
        <fullName evidence="2">protein-tyrosine-phosphatase</fullName>
        <ecNumber evidence="2">3.1.3.48</ecNumber>
    </recommendedName>
</protein>
<organism evidence="8 9">
    <name type="scientific">Chrysochromulina tobinii</name>
    <dbReference type="NCBI Taxonomy" id="1460289"/>
    <lineage>
        <taxon>Eukaryota</taxon>
        <taxon>Haptista</taxon>
        <taxon>Haptophyta</taxon>
        <taxon>Prymnesiophyceae</taxon>
        <taxon>Prymnesiales</taxon>
        <taxon>Chrysochromulinaceae</taxon>
        <taxon>Chrysochromulina</taxon>
    </lineage>
</organism>
<dbReference type="PANTHER" id="PTHR10159:SF519">
    <property type="entry name" value="DUAL SPECIFICITY PROTEIN PHOSPHATASE MPK3"/>
    <property type="match status" value="1"/>
</dbReference>
<dbReference type="AlphaFoldDB" id="A0A0M0J5J0"/>
<dbReference type="PROSITE" id="PS50054">
    <property type="entry name" value="TYR_PHOSPHATASE_DUAL"/>
    <property type="match status" value="1"/>
</dbReference>
<dbReference type="OrthoDB" id="285418at2759"/>
<evidence type="ECO:0000313" key="8">
    <source>
        <dbReference type="EMBL" id="KOO21871.1"/>
    </source>
</evidence>
<keyword evidence="9" id="KW-1185">Reference proteome</keyword>
<proteinExistence type="inferred from homology"/>
<evidence type="ECO:0000256" key="4">
    <source>
        <dbReference type="ARBA" id="ARBA00022912"/>
    </source>
</evidence>
<evidence type="ECO:0000313" key="9">
    <source>
        <dbReference type="Proteomes" id="UP000037460"/>
    </source>
</evidence>
<dbReference type="PROSITE" id="PS00383">
    <property type="entry name" value="TYR_PHOSPHATASE_1"/>
    <property type="match status" value="1"/>
</dbReference>
<dbReference type="InterPro" id="IPR000340">
    <property type="entry name" value="Dual-sp_phosphatase_cat-dom"/>
</dbReference>